<feature type="transmembrane region" description="Helical" evidence="1">
    <location>
        <begin position="49"/>
        <end position="69"/>
    </location>
</feature>
<dbReference type="AlphaFoldDB" id="A0A4P6UTK6"/>
<keyword evidence="1" id="KW-1133">Transmembrane helix</keyword>
<organism evidence="2 3">
    <name type="scientific">Ureibacillus thermophilus</name>
    <dbReference type="NCBI Taxonomy" id="367743"/>
    <lineage>
        <taxon>Bacteria</taxon>
        <taxon>Bacillati</taxon>
        <taxon>Bacillota</taxon>
        <taxon>Bacilli</taxon>
        <taxon>Bacillales</taxon>
        <taxon>Caryophanaceae</taxon>
        <taxon>Ureibacillus</taxon>
    </lineage>
</organism>
<name>A0A4P6UTK6_9BACL</name>
<dbReference type="RefSeq" id="WP_208649769.1">
    <property type="nucleotide sequence ID" value="NZ_CP036528.1"/>
</dbReference>
<keyword evidence="3" id="KW-1185">Reference proteome</keyword>
<feature type="transmembrane region" description="Helical" evidence="1">
    <location>
        <begin position="110"/>
        <end position="126"/>
    </location>
</feature>
<gene>
    <name evidence="2" type="ORF">DKZ56_09480</name>
</gene>
<evidence type="ECO:0000313" key="2">
    <source>
        <dbReference type="EMBL" id="QBK26077.1"/>
    </source>
</evidence>
<evidence type="ECO:0000313" key="3">
    <source>
        <dbReference type="Proteomes" id="UP000291151"/>
    </source>
</evidence>
<dbReference type="KEGG" id="uth:DKZ56_09480"/>
<sequence>MLYLAFITSLFGSIFLTASIKMLSVFHFIDWNPIGFAKKYYLFEESHPFISWLFLAVVIFLINFIIYLIMQYVHQVPAFITSLVIGGLIAVIAEWFIYDLPAELYSFKKLSIPFIVMVVITARFIFETASFHYQAQLERNRLPYKESVIK</sequence>
<feature type="transmembrane region" description="Helical" evidence="1">
    <location>
        <begin position="76"/>
        <end position="98"/>
    </location>
</feature>
<feature type="transmembrane region" description="Helical" evidence="1">
    <location>
        <begin position="7"/>
        <end position="29"/>
    </location>
</feature>
<proteinExistence type="predicted"/>
<accession>A0A4P6UTK6</accession>
<reference evidence="2 3" key="1">
    <citation type="submission" date="2019-02" db="EMBL/GenBank/DDBJ databases">
        <title>Ureibacillus thermophilus.</title>
        <authorList>
            <person name="Sunny J.S."/>
            <person name="Natarajan A."/>
            <person name="Saleena L.M."/>
        </authorList>
    </citation>
    <scope>NUCLEOTIDE SEQUENCE [LARGE SCALE GENOMIC DNA]</scope>
    <source>
        <strain evidence="2 3">LM102</strain>
    </source>
</reference>
<keyword evidence="1" id="KW-0812">Transmembrane</keyword>
<evidence type="ECO:0000256" key="1">
    <source>
        <dbReference type="SAM" id="Phobius"/>
    </source>
</evidence>
<dbReference type="EMBL" id="CP036528">
    <property type="protein sequence ID" value="QBK26077.1"/>
    <property type="molecule type" value="Genomic_DNA"/>
</dbReference>
<keyword evidence="1" id="KW-0472">Membrane</keyword>
<dbReference type="Proteomes" id="UP000291151">
    <property type="component" value="Chromosome"/>
</dbReference>
<protein>
    <submittedName>
        <fullName evidence="2">Uncharacterized protein</fullName>
    </submittedName>
</protein>